<evidence type="ECO:0000259" key="2">
    <source>
        <dbReference type="Pfam" id="PF22422"/>
    </source>
</evidence>
<protein>
    <submittedName>
        <fullName evidence="3">Aminotransferase</fullName>
    </submittedName>
</protein>
<dbReference type="SUPFAM" id="SSF48208">
    <property type="entry name" value="Six-hairpin glycosidases"/>
    <property type="match status" value="1"/>
</dbReference>
<dbReference type="Gene3D" id="1.50.10.10">
    <property type="match status" value="1"/>
</dbReference>
<organism evidence="3 4">
    <name type="scientific">Saccharospirillum salsuginis</name>
    <dbReference type="NCBI Taxonomy" id="418750"/>
    <lineage>
        <taxon>Bacteria</taxon>
        <taxon>Pseudomonadati</taxon>
        <taxon>Pseudomonadota</taxon>
        <taxon>Gammaproteobacteria</taxon>
        <taxon>Oceanospirillales</taxon>
        <taxon>Saccharospirillaceae</taxon>
        <taxon>Saccharospirillum</taxon>
    </lineage>
</organism>
<accession>A0A918KDX7</accession>
<name>A0A918KDX7_9GAMM</name>
<dbReference type="Proteomes" id="UP000626148">
    <property type="component" value="Unassembled WGS sequence"/>
</dbReference>
<dbReference type="EMBL" id="BMXR01000007">
    <property type="protein sequence ID" value="GGX59900.1"/>
    <property type="molecule type" value="Genomic_DNA"/>
</dbReference>
<dbReference type="InterPro" id="IPR012341">
    <property type="entry name" value="6hp_glycosidase-like_sf"/>
</dbReference>
<keyword evidence="4" id="KW-1185">Reference proteome</keyword>
<evidence type="ECO:0000313" key="4">
    <source>
        <dbReference type="Proteomes" id="UP000626148"/>
    </source>
</evidence>
<reference evidence="3" key="1">
    <citation type="journal article" date="2014" name="Int. J. Syst. Evol. Microbiol.">
        <title>Complete genome sequence of Corynebacterium casei LMG S-19264T (=DSM 44701T), isolated from a smear-ripened cheese.</title>
        <authorList>
            <consortium name="US DOE Joint Genome Institute (JGI-PGF)"/>
            <person name="Walter F."/>
            <person name="Albersmeier A."/>
            <person name="Kalinowski J."/>
            <person name="Ruckert C."/>
        </authorList>
    </citation>
    <scope>NUCLEOTIDE SEQUENCE</scope>
    <source>
        <strain evidence="3">KCTC 22169</strain>
    </source>
</reference>
<dbReference type="Pfam" id="PF22422">
    <property type="entry name" value="MGH1-like_GH"/>
    <property type="match status" value="1"/>
</dbReference>
<keyword evidence="3" id="KW-0808">Transferase</keyword>
<evidence type="ECO:0000259" key="1">
    <source>
        <dbReference type="Pfam" id="PF14742"/>
    </source>
</evidence>
<dbReference type="AlphaFoldDB" id="A0A918KDX7"/>
<reference evidence="3" key="2">
    <citation type="submission" date="2020-09" db="EMBL/GenBank/DDBJ databases">
        <authorList>
            <person name="Sun Q."/>
            <person name="Kim S."/>
        </authorList>
    </citation>
    <scope>NUCLEOTIDE SEQUENCE</scope>
    <source>
        <strain evidence="3">KCTC 22169</strain>
    </source>
</reference>
<dbReference type="RefSeq" id="WP_189610082.1">
    <property type="nucleotide sequence ID" value="NZ_BMXR01000007.1"/>
</dbReference>
<comment type="caution">
    <text evidence="3">The sequence shown here is derived from an EMBL/GenBank/DDBJ whole genome shotgun (WGS) entry which is preliminary data.</text>
</comment>
<evidence type="ECO:0000313" key="3">
    <source>
        <dbReference type="EMBL" id="GGX59900.1"/>
    </source>
</evidence>
<dbReference type="GO" id="GO:0008483">
    <property type="term" value="F:transaminase activity"/>
    <property type="evidence" value="ECO:0007669"/>
    <property type="project" value="UniProtKB-KW"/>
</dbReference>
<proteinExistence type="predicted"/>
<dbReference type="InterPro" id="IPR032856">
    <property type="entry name" value="GDE_N_bis"/>
</dbReference>
<feature type="domain" description="Putative glycogen debranching enzyme N-terminal" evidence="1">
    <location>
        <begin position="4"/>
        <end position="178"/>
    </location>
</feature>
<keyword evidence="3" id="KW-0032">Aminotransferase</keyword>
<dbReference type="InterPro" id="IPR008928">
    <property type="entry name" value="6-hairpin_glycosidase_sf"/>
</dbReference>
<dbReference type="Pfam" id="PF14742">
    <property type="entry name" value="GDE_N_bis"/>
    <property type="match status" value="1"/>
</dbReference>
<dbReference type="InterPro" id="IPR054491">
    <property type="entry name" value="MGH1-like_GH"/>
</dbReference>
<sequence>MIPLKHNFAYLILDDEGQVTPNLRECGLYFLDTRVLSRYHWAFDGFDCLKRVARDGQTMTEYWSRSVDHRQEIGIERRLRMTRDGLVDQLTLSNTDRREHSLDIALALDSDFADMFEVRGQFADLDHRTQSCSRGTHDYRAQFQATDGETFDVSALIDGAQFHERLVLAPGESRTLTVTVAVTSSLPLGHDPVDMPADWLGQAPADPAASRAFDQAADDLRCLLLATPDGLNIAAGIPWFVTPFGRDSLITAWFLLPRYPDLARGVLRFLGRHQGRREDRFRDEQPGKILHEQRFGELSRTGRLPFYTYYGTADATPLYLMLLHDLVEHTGETGLIRELREHWEAGLAWMERYRDERGLIVFTGNDRALAVQSWKDSQDSLSYADGTLGGGTLAVAEVQGYAFAAYRAAASFYRTLGERDRAAQYDDAAEAIQAVLHDLFWMPEHDNFAIAIDADSRPLDVNSSDSGHLLWTGAVRPAEAEKLIPRMLADDLWSGWGLRTLSTGAALHNPLSYHNGSVWPHDTALFAAGLKRYGREREFRTVAEALTDLANSQDDGRLPELVGGYDRATHPPLPYLDACRPQA</sequence>
<feature type="domain" description="Mannosylglycerate hydrolase MGH1-like glycoside hydrolase" evidence="2">
    <location>
        <begin position="315"/>
        <end position="558"/>
    </location>
</feature>
<gene>
    <name evidence="3" type="ORF">GCM10007392_29860</name>
</gene>
<dbReference type="GO" id="GO:0005975">
    <property type="term" value="P:carbohydrate metabolic process"/>
    <property type="evidence" value="ECO:0007669"/>
    <property type="project" value="InterPro"/>
</dbReference>